<evidence type="ECO:0000256" key="17">
    <source>
        <dbReference type="ARBA" id="ARBA00023145"/>
    </source>
</evidence>
<dbReference type="SUPFAM" id="SSF56281">
    <property type="entry name" value="Metallo-hydrolase/oxidoreductase"/>
    <property type="match status" value="1"/>
</dbReference>
<dbReference type="Gene3D" id="3.60.15.10">
    <property type="entry name" value="Ribonuclease Z/Hydroxyacylglutathione hydrolase-like"/>
    <property type="match status" value="1"/>
</dbReference>
<evidence type="ECO:0000256" key="12">
    <source>
        <dbReference type="ARBA" id="ARBA00022839"/>
    </source>
</evidence>
<dbReference type="GO" id="GO:0019774">
    <property type="term" value="C:proteasome core complex, beta-subunit complex"/>
    <property type="evidence" value="ECO:0007669"/>
    <property type="project" value="UniProtKB-UniRule"/>
</dbReference>
<organism evidence="24">
    <name type="scientific">uncultured marine thaumarchaeote AD1000_04_C02</name>
    <dbReference type="NCBI Taxonomy" id="1455881"/>
    <lineage>
        <taxon>Archaea</taxon>
        <taxon>Nitrososphaerota</taxon>
        <taxon>environmental samples</taxon>
    </lineage>
</organism>
<name>A0A075FHI6_9ARCH</name>
<evidence type="ECO:0000256" key="16">
    <source>
        <dbReference type="ARBA" id="ARBA00023125"/>
    </source>
</evidence>
<evidence type="ECO:0000256" key="3">
    <source>
        <dbReference type="ARBA" id="ARBA00022490"/>
    </source>
</evidence>
<dbReference type="CDD" id="cd22532">
    <property type="entry name" value="KH-II_CPSF_arch_rpt1"/>
    <property type="match status" value="1"/>
</dbReference>
<dbReference type="InterPro" id="IPR029055">
    <property type="entry name" value="Ntn_hydrolases_N"/>
</dbReference>
<evidence type="ECO:0000313" key="24">
    <source>
        <dbReference type="EMBL" id="AIE90468.1"/>
    </source>
</evidence>
<evidence type="ECO:0000256" key="14">
    <source>
        <dbReference type="ARBA" id="ARBA00022942"/>
    </source>
</evidence>
<dbReference type="InterPro" id="IPR015946">
    <property type="entry name" value="KH_dom-like_a/b"/>
</dbReference>
<dbReference type="GO" id="GO:0004521">
    <property type="term" value="F:RNA endonuclease activity"/>
    <property type="evidence" value="ECO:0007669"/>
    <property type="project" value="UniProtKB-UniRule"/>
</dbReference>
<dbReference type="EMBL" id="KF900311">
    <property type="protein sequence ID" value="AIE90468.1"/>
    <property type="molecule type" value="Genomic_DNA"/>
</dbReference>
<comment type="activity regulation">
    <text evidence="20">The formation of the proteasomal ATPase PAN-20S proteasome complex, via the docking of the C-termini of PAN into the intersubunit pockets in the alpha-rings, triggers opening of the gate for substrate entry. Interconversion between the open-gate and close-gate conformations leads to a dynamic regulation of the 20S proteasome proteolysis activity.</text>
</comment>
<dbReference type="GO" id="GO:0003723">
    <property type="term" value="F:RNA binding"/>
    <property type="evidence" value="ECO:0007669"/>
    <property type="project" value="UniProtKB-UniRule"/>
</dbReference>
<keyword evidence="16 19" id="KW-0238">DNA-binding</keyword>
<dbReference type="InterPro" id="IPR001279">
    <property type="entry name" value="Metallo-B-lactamas"/>
</dbReference>
<dbReference type="SMART" id="SM00849">
    <property type="entry name" value="Lactamase_B"/>
    <property type="match status" value="1"/>
</dbReference>
<evidence type="ECO:0000256" key="18">
    <source>
        <dbReference type="ARBA" id="ARBA00023163"/>
    </source>
</evidence>
<keyword evidence="10 20" id="KW-0068">Autocatalytic cleavage</keyword>
<dbReference type="Gene3D" id="3.40.50.10890">
    <property type="match status" value="1"/>
</dbReference>
<evidence type="ECO:0000256" key="10">
    <source>
        <dbReference type="ARBA" id="ARBA00022813"/>
    </source>
</evidence>
<keyword evidence="15 19" id="KW-0805">Transcription regulation</keyword>
<evidence type="ECO:0000256" key="4">
    <source>
        <dbReference type="ARBA" id="ARBA00022670"/>
    </source>
</evidence>
<dbReference type="FunFam" id="3.60.20.10:FF:000049">
    <property type="entry name" value="Proteasome subunit beta"/>
    <property type="match status" value="1"/>
</dbReference>
<feature type="region of interest" description="KHa" evidence="19">
    <location>
        <begin position="222"/>
        <end position="289"/>
    </location>
</feature>
<comment type="subunit">
    <text evidence="20">The 20S proteasome core is composed of 14 alpha and 14 beta subunits that assemble into four stacked heptameric rings, resulting in a barrel-shaped structure. The two inner rings, each composed of seven catalytic beta subunits, are sandwiched by two outer rings, each composed of seven alpha subunits. The catalytic chamber with the active sites is on the inside of the barrel. Has a gated structure, the ends of the cylinder being occluded by the N-termini of the alpha-subunits. Is capped at one or both ends by the proteasome regulatory ATPase, PAN.</text>
</comment>
<dbReference type="InterPro" id="IPR023333">
    <property type="entry name" value="Proteasome_suB-type"/>
</dbReference>
<dbReference type="Pfam" id="PF17214">
    <property type="entry name" value="KH_TffA"/>
    <property type="match status" value="1"/>
</dbReference>
<dbReference type="PRINTS" id="PR00141">
    <property type="entry name" value="PROTEASOME"/>
</dbReference>
<dbReference type="InterPro" id="IPR019975">
    <property type="entry name" value="aCPSF1"/>
</dbReference>
<dbReference type="EC" id="3.4.25.1" evidence="20"/>
<feature type="active site" description="Nucleophile" evidence="20 21">
    <location>
        <position position="13"/>
    </location>
</feature>
<dbReference type="InterPro" id="IPR019983">
    <property type="entry name" value="Pept_T1A_Psome_bsu_arc"/>
</dbReference>
<sequence length="857" mass="95767">MTTNIEDKILHGTTTVGIKASDGVVLCADMRASAGYFIANNNTMKIQKIYDHAGLTLAGGVADAQNLTDILRYHANIHAIQTNENIPIRSLARLCSLVFHQNRGYPFIADILLGGYDRDGPELINIDQFGSVEQKSYVTTGSGSPVAYGLLEDEYRNDLTLEDAKAIALRAVKAAIVRNIGTGDGINIATIDKNGFQLLTKEQKNLSFRFSDLMQKKQQQELPNSQNIMATILTSIPKEANVTKIDYEGPRFALYTKTPRFLMENNTIISNLVKEIKKRIVIRIDESIRKNEDDTRKILIENVPKEANLQAMFFDTATGEVSIEVKRPWLCQRNAEEFNHAEIAEKTGWKPRIRKSTTKPSNTIKSINYQLKISSSDRVKHLKQVGEQIFRPRLAQKSEVSLLTLGGFGQVGRSCMLLTTPDSKVLVDCGINPGARTPRESFPRLDWANITLDELDAVVIGHAHLDHSGFLPVLLKYGYKGPIFCTEPTLPMMNLIQLDAIKVALAQGRTPMYADRDVFQVMRQAVTIPYGAVTDISPDIKLVLSNAGHILGSATCHFHIGNGEHNFVYTGDIKYGKSMLLESANTNYPRVETLLIESTYGLKEDIQPDRQEVESTFVASVNSVLKEGGKVLIPIPAVGRAQELMLVIDQYMKSGDLVEAPVFMEGMIQEATAIHEAFPEYLVRDLKKKILETDDNPFDSEYFTNIEHQDGRDEALRDDSPCIIIATSGMLEGGPVLEYFKNIAPHTKNKILFVSYQVNGTLGRRVMDGARQVSILGKDGKIEVVSINCSTERLDGFSGHSDYNQLMSFVHRLRPKLRRVLVNHGEKRKSENLSMSIRRMYKVSSHYPQVQEAIKLF</sequence>
<keyword evidence="8 19" id="KW-0255">Endonuclease</keyword>
<dbReference type="EC" id="3.1.-.-" evidence="19"/>
<evidence type="ECO:0000256" key="15">
    <source>
        <dbReference type="ARBA" id="ARBA00023015"/>
    </source>
</evidence>
<keyword evidence="14 20" id="KW-0647">Proteasome</keyword>
<dbReference type="PROSITE" id="PS00854">
    <property type="entry name" value="PROTEASOME_BETA_1"/>
    <property type="match status" value="1"/>
</dbReference>
<feature type="binding site" evidence="19">
    <location>
        <position position="824"/>
    </location>
    <ligand>
        <name>Zn(2+)</name>
        <dbReference type="ChEBI" id="CHEBI:29105"/>
        <label>2</label>
    </ligand>
</feature>
<keyword evidence="5 20" id="KW-0888">Threonine protease</keyword>
<evidence type="ECO:0000256" key="2">
    <source>
        <dbReference type="ARBA" id="ARBA00022472"/>
    </source>
</evidence>
<comment type="cofactor">
    <cofactor evidence="19">
        <name>Zn(2+)</name>
        <dbReference type="ChEBI" id="CHEBI:29105"/>
    </cofactor>
    <text evidence="19">Binds 2 Zn(2+) ions, which are required for nuclease activity.</text>
</comment>
<evidence type="ECO:0000256" key="20">
    <source>
        <dbReference type="HAMAP-Rule" id="MF_02113"/>
    </source>
</evidence>
<dbReference type="InterPro" id="IPR050698">
    <property type="entry name" value="MBL"/>
</dbReference>
<evidence type="ECO:0000256" key="13">
    <source>
        <dbReference type="ARBA" id="ARBA00022884"/>
    </source>
</evidence>
<protein>
    <recommendedName>
        <fullName evidence="19 20">Multifunctional fusion protein</fullName>
    </recommendedName>
    <domain>
        <recommendedName>
            <fullName evidence="20">Proteasome subunit beta</fullName>
            <ecNumber evidence="20">3.4.25.1</ecNumber>
        </recommendedName>
        <alternativeName>
            <fullName evidence="20">20S proteasome beta subunit</fullName>
        </alternativeName>
        <alternativeName>
            <fullName evidence="20">Proteasome core protein PsmB</fullName>
        </alternativeName>
    </domain>
    <domain>
        <recommendedName>
            <fullName evidence="19">Transcription termination factor FttA</fullName>
            <ecNumber evidence="19">3.1.-.-</ecNumber>
        </recommendedName>
    </domain>
</protein>
<feature type="binding site" evidence="19">
    <location>
        <position position="462"/>
    </location>
    <ligand>
        <name>Zn(2+)</name>
        <dbReference type="ChEBI" id="CHEBI:29105"/>
        <label>1</label>
    </ligand>
</feature>
<keyword evidence="7 19" id="KW-0479">Metal-binding</keyword>
<comment type="subunit">
    <text evidence="19">Homodimer. Interacts with RNA polymerase (RNAP), interacts with the Spt4-Spt5 complex.</text>
</comment>
<feature type="region of interest" description="Metallo-beta-lactamase N-terminus" evidence="19">
    <location>
        <begin position="399"/>
        <end position="603"/>
    </location>
</feature>
<dbReference type="Gene3D" id="3.60.20.10">
    <property type="entry name" value="Glutamine Phosphoribosylpyrophosphate, subunit 1, domain 1"/>
    <property type="match status" value="1"/>
</dbReference>
<feature type="domain" description="Metallo-beta-lactamase" evidence="22">
    <location>
        <begin position="412"/>
        <end position="610"/>
    </location>
</feature>
<dbReference type="Pfam" id="PF10996">
    <property type="entry name" value="Beta-Casp"/>
    <property type="match status" value="1"/>
</dbReference>
<evidence type="ECO:0000256" key="11">
    <source>
        <dbReference type="ARBA" id="ARBA00022833"/>
    </source>
</evidence>
<dbReference type="AlphaFoldDB" id="A0A075FHI6"/>
<dbReference type="InterPro" id="IPR016050">
    <property type="entry name" value="Proteasome_bsu_CS"/>
</dbReference>
<proteinExistence type="inferred from homology"/>
<comment type="caution">
    <text evidence="19">Lacks conserved residue(s) required for the propagation of feature annotation.</text>
</comment>
<keyword evidence="9 20" id="KW-0378">Hydrolase</keyword>
<dbReference type="Pfam" id="PF00753">
    <property type="entry name" value="Lactamase_B"/>
    <property type="match status" value="1"/>
</dbReference>
<keyword evidence="18" id="KW-0804">Transcription</keyword>
<dbReference type="SMART" id="SM01027">
    <property type="entry name" value="Beta-Casp"/>
    <property type="match status" value="1"/>
</dbReference>
<dbReference type="SUPFAM" id="SSF56235">
    <property type="entry name" value="N-terminal nucleophile aminohydrolases (Ntn hydrolases)"/>
    <property type="match status" value="1"/>
</dbReference>
<keyword evidence="2 19" id="KW-0806">Transcription termination</keyword>
<comment type="subcellular location">
    <subcellularLocation>
        <location evidence="20">Cytoplasm</location>
    </subcellularLocation>
</comment>
<evidence type="ECO:0000256" key="9">
    <source>
        <dbReference type="ARBA" id="ARBA00022801"/>
    </source>
</evidence>
<comment type="catalytic activity">
    <reaction evidence="1 20">
        <text>Cleavage of peptide bonds with very broad specificity.</text>
        <dbReference type="EC" id="3.4.25.1"/>
    </reaction>
</comment>
<evidence type="ECO:0000256" key="5">
    <source>
        <dbReference type="ARBA" id="ARBA00022698"/>
    </source>
</evidence>
<feature type="region of interest" description="Metallo-beta-lactamase C-terminus" evidence="19">
    <location>
        <begin position="799"/>
        <end position="857"/>
    </location>
</feature>
<dbReference type="InterPro" id="IPR011108">
    <property type="entry name" value="RMMBL"/>
</dbReference>
<dbReference type="Pfam" id="PF07521">
    <property type="entry name" value="RMMBL"/>
    <property type="match status" value="1"/>
</dbReference>
<evidence type="ECO:0000259" key="23">
    <source>
        <dbReference type="SMART" id="SM01027"/>
    </source>
</evidence>
<evidence type="ECO:0000256" key="21">
    <source>
        <dbReference type="PIRSR" id="PIRSR600243-1"/>
    </source>
</evidence>
<keyword evidence="12 19" id="KW-0269">Exonuclease</keyword>
<dbReference type="PROSITE" id="PS51476">
    <property type="entry name" value="PROTEASOME_BETA_2"/>
    <property type="match status" value="1"/>
</dbReference>
<keyword evidence="11 19" id="KW-0862">Zinc</keyword>
<dbReference type="Gene3D" id="3.30.300.230">
    <property type="match status" value="1"/>
</dbReference>
<feature type="domain" description="Beta-Casp" evidence="23">
    <location>
        <begin position="641"/>
        <end position="766"/>
    </location>
</feature>
<dbReference type="InterPro" id="IPR000243">
    <property type="entry name" value="Pept_T1A_subB"/>
</dbReference>
<dbReference type="GO" id="GO:0006353">
    <property type="term" value="P:DNA-templated transcription termination"/>
    <property type="evidence" value="ECO:0007669"/>
    <property type="project" value="UniProtKB-UniRule"/>
</dbReference>
<comment type="function">
    <text evidence="19">Terminates transcription on the whole genome. Termination is linked to FttA-mediated RNA cleavage and does not require NTP hydrolysis. Cleaves endonucleolytically at the RNA exit channel of RNA polymerase (RNAP); the 5'-3' exonuclease activity of this protein degrades the nascent RNA released from RNAP.</text>
</comment>
<gene>
    <name evidence="20" type="primary">psmB</name>
    <name evidence="19" type="synonym">fttA</name>
</gene>
<keyword evidence="17 20" id="KW-0865">Zymogen</keyword>
<feature type="binding site" evidence="19">
    <location>
        <position position="572"/>
    </location>
    <ligand>
        <name>Zn(2+)</name>
        <dbReference type="ChEBI" id="CHEBI:29105"/>
        <label>2</label>
    </ligand>
</feature>
<dbReference type="GO" id="GO:0005737">
    <property type="term" value="C:cytoplasm"/>
    <property type="evidence" value="ECO:0007669"/>
    <property type="project" value="UniProtKB-SubCell"/>
</dbReference>
<comment type="similarity">
    <text evidence="19">Belongs to the metallo-beta-lactamase superfamily. RNA-metabolizing metallo-beta-lactamase-like family. FttA subfamily.</text>
</comment>
<dbReference type="HAMAP" id="MF_02113_A">
    <property type="entry name" value="Proteasome_B_A"/>
    <property type="match status" value="1"/>
</dbReference>
<dbReference type="GO" id="GO:0004298">
    <property type="term" value="F:threonine-type endopeptidase activity"/>
    <property type="evidence" value="ECO:0007669"/>
    <property type="project" value="UniProtKB-UniRule"/>
</dbReference>
<evidence type="ECO:0000256" key="1">
    <source>
        <dbReference type="ARBA" id="ARBA00001198"/>
    </source>
</evidence>
<feature type="binding site" evidence="19">
    <location>
        <position position="466"/>
    </location>
    <ligand>
        <name>Zn(2+)</name>
        <dbReference type="ChEBI" id="CHEBI:29105"/>
        <label>2</label>
    </ligand>
</feature>
<feature type="binding site" evidence="19">
    <location>
        <position position="549"/>
    </location>
    <ligand>
        <name>Zn(2+)</name>
        <dbReference type="ChEBI" id="CHEBI:29105"/>
        <label>1</label>
    </ligand>
</feature>
<feature type="chain" id="PRO_5023286515" description="Proteasome subunit beta" evidence="20">
    <location>
        <begin position="13"/>
        <end position="857"/>
    </location>
</feature>
<dbReference type="GO" id="GO:0003677">
    <property type="term" value="F:DNA binding"/>
    <property type="evidence" value="ECO:0007669"/>
    <property type="project" value="UniProtKB-KW"/>
</dbReference>
<dbReference type="PANTHER" id="PTHR11203:SF51">
    <property type="entry name" value="CLEAVAGE AND POLYADENYLATION SPECIFICITY FACTOR"/>
    <property type="match status" value="1"/>
</dbReference>
<evidence type="ECO:0000259" key="22">
    <source>
        <dbReference type="SMART" id="SM00849"/>
    </source>
</evidence>
<dbReference type="GO" id="GO:0004532">
    <property type="term" value="F:RNA exonuclease activity"/>
    <property type="evidence" value="ECO:0007669"/>
    <property type="project" value="UniProtKB-UniRule"/>
</dbReference>
<dbReference type="HAMAP" id="MF_00870">
    <property type="entry name" value="FttA"/>
    <property type="match status" value="1"/>
</dbReference>
<evidence type="ECO:0000256" key="8">
    <source>
        <dbReference type="ARBA" id="ARBA00022759"/>
    </source>
</evidence>
<evidence type="ECO:0000256" key="7">
    <source>
        <dbReference type="ARBA" id="ARBA00022723"/>
    </source>
</evidence>
<comment type="similarity">
    <text evidence="20">Belongs to the peptidase T1B family.</text>
</comment>
<keyword evidence="13 19" id="KW-0694">RNA-binding</keyword>
<feature type="propeptide" id="PRO_5008981473" description="Removed in mature form; by autocatalysis" evidence="20">
    <location>
        <begin position="1"/>
        <end position="12"/>
    </location>
</feature>
<feature type="binding site" evidence="19">
    <location>
        <position position="572"/>
    </location>
    <ligand>
        <name>Zn(2+)</name>
        <dbReference type="ChEBI" id="CHEBI:29105"/>
        <label>1</label>
    </ligand>
</feature>
<dbReference type="GO" id="GO:0010498">
    <property type="term" value="P:proteasomal protein catabolic process"/>
    <property type="evidence" value="ECO:0007669"/>
    <property type="project" value="UniProtKB-UniRule"/>
</dbReference>
<feature type="binding site" evidence="19">
    <location>
        <position position="464"/>
    </location>
    <ligand>
        <name>Zn(2+)</name>
        <dbReference type="ChEBI" id="CHEBI:29105"/>
        <label>1</label>
    </ligand>
</feature>
<keyword evidence="6 19" id="KW-0540">Nuclease</keyword>
<dbReference type="InterPro" id="IPR022712">
    <property type="entry name" value="Beta_Casp"/>
</dbReference>
<dbReference type="Gene3D" id="3.30.300.20">
    <property type="match status" value="1"/>
</dbReference>
<evidence type="ECO:0000256" key="6">
    <source>
        <dbReference type="ARBA" id="ARBA00022722"/>
    </source>
</evidence>
<keyword evidence="3 20" id="KW-0963">Cytoplasm</keyword>
<feature type="binding site" evidence="19">
    <location>
        <position position="467"/>
    </location>
    <ligand>
        <name>Zn(2+)</name>
        <dbReference type="ChEBI" id="CHEBI:29105"/>
        <label>2</label>
    </ligand>
</feature>
<dbReference type="GO" id="GO:0008270">
    <property type="term" value="F:zinc ion binding"/>
    <property type="evidence" value="ECO:0007669"/>
    <property type="project" value="UniProtKB-UniRule"/>
</dbReference>
<keyword evidence="4 20" id="KW-0645">Protease</keyword>
<reference evidence="24" key="1">
    <citation type="journal article" date="2014" name="Genome Biol. Evol.">
        <title>Pangenome evidence for extensive interdomain horizontal transfer affecting lineage core and shell genes in uncultured planktonic thaumarchaeota and euryarchaeota.</title>
        <authorList>
            <person name="Deschamps P."/>
            <person name="Zivanovic Y."/>
            <person name="Moreira D."/>
            <person name="Rodriguez-Valera F."/>
            <person name="Lopez-Garcia P."/>
        </authorList>
    </citation>
    <scope>NUCLEOTIDE SEQUENCE</scope>
</reference>
<dbReference type="PANTHER" id="PTHR11203">
    <property type="entry name" value="CLEAVAGE AND POLYADENYLATION SPECIFICITY FACTOR FAMILY MEMBER"/>
    <property type="match status" value="1"/>
</dbReference>
<dbReference type="InterPro" id="IPR036866">
    <property type="entry name" value="RibonucZ/Hydroxyglut_hydro"/>
</dbReference>
<accession>A0A075FHI6</accession>
<dbReference type="NCBIfam" id="TIGR03675">
    <property type="entry name" value="arCOG00543"/>
    <property type="match status" value="1"/>
</dbReference>
<comment type="function">
    <text evidence="20">Component of the proteasome core, a large protease complex with broad specificity involved in protein degradation.</text>
</comment>
<dbReference type="InterPro" id="IPR001353">
    <property type="entry name" value="Proteasome_sua/b"/>
</dbReference>
<evidence type="ECO:0000256" key="19">
    <source>
        <dbReference type="HAMAP-Rule" id="MF_00870"/>
    </source>
</evidence>
<dbReference type="Pfam" id="PF00227">
    <property type="entry name" value="Proteasome"/>
    <property type="match status" value="1"/>
</dbReference>
<dbReference type="CDD" id="cd16295">
    <property type="entry name" value="TTHA0252-CPSF-like_MBL-fold"/>
    <property type="match status" value="1"/>
</dbReference>
<dbReference type="InterPro" id="IPR033769">
    <property type="entry name" value="TffA_KH"/>
</dbReference>